<keyword evidence="10" id="KW-0547">Nucleotide-binding</keyword>
<accession>A0ABT5VPS1</accession>
<dbReference type="InterPro" id="IPR003661">
    <property type="entry name" value="HisK_dim/P_dom"/>
</dbReference>
<dbReference type="InterPro" id="IPR013656">
    <property type="entry name" value="PAS_4"/>
</dbReference>
<keyword evidence="3" id="KW-0597">Phosphoprotein</keyword>
<dbReference type="GO" id="GO:0005524">
    <property type="term" value="F:ATP binding"/>
    <property type="evidence" value="ECO:0007669"/>
    <property type="project" value="UniProtKB-KW"/>
</dbReference>
<dbReference type="InterPro" id="IPR036890">
    <property type="entry name" value="HATPase_C_sf"/>
</dbReference>
<protein>
    <recommendedName>
        <fullName evidence="2">histidine kinase</fullName>
        <ecNumber evidence="2">2.7.13.3</ecNumber>
    </recommendedName>
</protein>
<evidence type="ECO:0000313" key="11">
    <source>
        <dbReference type="Proteomes" id="UP001528920"/>
    </source>
</evidence>
<dbReference type="InterPro" id="IPR005467">
    <property type="entry name" value="His_kinase_dom"/>
</dbReference>
<dbReference type="InterPro" id="IPR000700">
    <property type="entry name" value="PAS-assoc_C"/>
</dbReference>
<evidence type="ECO:0000259" key="8">
    <source>
        <dbReference type="PROSITE" id="PS50112"/>
    </source>
</evidence>
<dbReference type="PROSITE" id="PS50113">
    <property type="entry name" value="PAC"/>
    <property type="match status" value="1"/>
</dbReference>
<dbReference type="Proteomes" id="UP001528920">
    <property type="component" value="Unassembled WGS sequence"/>
</dbReference>
<dbReference type="PANTHER" id="PTHR43711">
    <property type="entry name" value="TWO-COMPONENT HISTIDINE KINASE"/>
    <property type="match status" value="1"/>
</dbReference>
<keyword evidence="11" id="KW-1185">Reference proteome</keyword>
<reference evidence="10 11" key="1">
    <citation type="submission" date="2022-01" db="EMBL/GenBank/DDBJ databases">
        <title>Labilibaculum sp. nov, a marine bacterium isolated from Antarctica.</title>
        <authorList>
            <person name="Dai W."/>
        </authorList>
    </citation>
    <scope>NUCLEOTIDE SEQUENCE [LARGE SCALE GENOMIC DNA]</scope>
    <source>
        <strain evidence="10 11">DW002</strain>
    </source>
</reference>
<dbReference type="CDD" id="cd00082">
    <property type="entry name" value="HisKA"/>
    <property type="match status" value="1"/>
</dbReference>
<proteinExistence type="predicted"/>
<evidence type="ECO:0000259" key="9">
    <source>
        <dbReference type="PROSITE" id="PS50113"/>
    </source>
</evidence>
<dbReference type="InterPro" id="IPR003594">
    <property type="entry name" value="HATPase_dom"/>
</dbReference>
<keyword evidence="10" id="KW-0067">ATP-binding</keyword>
<name>A0ABT5VPS1_9BACT</name>
<dbReference type="SUPFAM" id="SSF55874">
    <property type="entry name" value="ATPase domain of HSP90 chaperone/DNA topoisomerase II/histidine kinase"/>
    <property type="match status" value="1"/>
</dbReference>
<dbReference type="Gene3D" id="3.30.450.20">
    <property type="entry name" value="PAS domain"/>
    <property type="match status" value="1"/>
</dbReference>
<dbReference type="EC" id="2.7.13.3" evidence="2"/>
<dbReference type="CDD" id="cd00075">
    <property type="entry name" value="HATPase"/>
    <property type="match status" value="1"/>
</dbReference>
<dbReference type="SUPFAM" id="SSF55785">
    <property type="entry name" value="PYP-like sensor domain (PAS domain)"/>
    <property type="match status" value="1"/>
</dbReference>
<dbReference type="SMART" id="SM00387">
    <property type="entry name" value="HATPase_c"/>
    <property type="match status" value="1"/>
</dbReference>
<evidence type="ECO:0000259" key="7">
    <source>
        <dbReference type="PROSITE" id="PS50109"/>
    </source>
</evidence>
<comment type="catalytic activity">
    <reaction evidence="1">
        <text>ATP + protein L-histidine = ADP + protein N-phospho-L-histidine.</text>
        <dbReference type="EC" id="2.7.13.3"/>
    </reaction>
</comment>
<dbReference type="InterPro" id="IPR036097">
    <property type="entry name" value="HisK_dim/P_sf"/>
</dbReference>
<evidence type="ECO:0000256" key="1">
    <source>
        <dbReference type="ARBA" id="ARBA00000085"/>
    </source>
</evidence>
<sequence>MTNETPTYQELEKEIIKLKLELQIQDKMINTIPNPLFVKNKDFIYTNCNEAFANYLGLPKTKIINSSVYDISPKELADRYYNADCELRDNLKNQSYESKVKYANGTIHDILFHKANIINENNEFCGIVGIMLDITERKTAEQTLKENQKHLMQLNATKDKLFSIIAHDLRTPFNSILGFSELLITDGTDLDVLEREEYLGIINSTTKNTLVLLDNLLTWAKSQTGQIVYEPQKLLLSSIITEIIQDSTSIANTKNISLNQIKSDDIVVNADKNMIQIILRNLISNSIKFTKPGGNINISTIPKQNDIEISISDNGVGINNETLKKIFDTNTNISTNGTAEEKGSGLGLILCKEFVEKHGGEIWAESERGKGSVFKFTLPLNHSKQAINK</sequence>
<feature type="domain" description="PAS" evidence="8">
    <location>
        <begin position="27"/>
        <end position="94"/>
    </location>
</feature>
<evidence type="ECO:0000256" key="4">
    <source>
        <dbReference type="ARBA" id="ARBA00022679"/>
    </source>
</evidence>
<feature type="domain" description="Histidine kinase" evidence="7">
    <location>
        <begin position="164"/>
        <end position="382"/>
    </location>
</feature>
<evidence type="ECO:0000256" key="5">
    <source>
        <dbReference type="ARBA" id="ARBA00022777"/>
    </source>
</evidence>
<dbReference type="NCBIfam" id="TIGR00229">
    <property type="entry name" value="sensory_box"/>
    <property type="match status" value="1"/>
</dbReference>
<dbReference type="PROSITE" id="PS50109">
    <property type="entry name" value="HIS_KIN"/>
    <property type="match status" value="1"/>
</dbReference>
<evidence type="ECO:0000256" key="2">
    <source>
        <dbReference type="ARBA" id="ARBA00012438"/>
    </source>
</evidence>
<organism evidence="10 11">
    <name type="scientific">Paralabilibaculum antarcticum</name>
    <dbReference type="NCBI Taxonomy" id="2912572"/>
    <lineage>
        <taxon>Bacteria</taxon>
        <taxon>Pseudomonadati</taxon>
        <taxon>Bacteroidota</taxon>
        <taxon>Bacteroidia</taxon>
        <taxon>Marinilabiliales</taxon>
        <taxon>Marinifilaceae</taxon>
        <taxon>Paralabilibaculum</taxon>
    </lineage>
</organism>
<dbReference type="Pfam" id="PF00512">
    <property type="entry name" value="HisKA"/>
    <property type="match status" value="1"/>
</dbReference>
<evidence type="ECO:0000256" key="3">
    <source>
        <dbReference type="ARBA" id="ARBA00022553"/>
    </source>
</evidence>
<dbReference type="InterPro" id="IPR004358">
    <property type="entry name" value="Sig_transdc_His_kin-like_C"/>
</dbReference>
<dbReference type="SUPFAM" id="SSF47384">
    <property type="entry name" value="Homodimeric domain of signal transducing histidine kinase"/>
    <property type="match status" value="1"/>
</dbReference>
<evidence type="ECO:0000256" key="6">
    <source>
        <dbReference type="ARBA" id="ARBA00023012"/>
    </source>
</evidence>
<comment type="caution">
    <text evidence="10">The sequence shown here is derived from an EMBL/GenBank/DDBJ whole genome shotgun (WGS) entry which is preliminary data.</text>
</comment>
<dbReference type="InterPro" id="IPR000014">
    <property type="entry name" value="PAS"/>
</dbReference>
<gene>
    <name evidence="10" type="ORF">L3049_00610</name>
</gene>
<dbReference type="Gene3D" id="1.10.287.130">
    <property type="match status" value="1"/>
</dbReference>
<feature type="domain" description="PAC" evidence="9">
    <location>
        <begin position="94"/>
        <end position="146"/>
    </location>
</feature>
<dbReference type="Gene3D" id="3.30.565.10">
    <property type="entry name" value="Histidine kinase-like ATPase, C-terminal domain"/>
    <property type="match status" value="1"/>
</dbReference>
<dbReference type="RefSeq" id="WP_275107830.1">
    <property type="nucleotide sequence ID" value="NZ_JAKJSC010000001.1"/>
</dbReference>
<dbReference type="PROSITE" id="PS50112">
    <property type="entry name" value="PAS"/>
    <property type="match status" value="1"/>
</dbReference>
<dbReference type="InterPro" id="IPR050736">
    <property type="entry name" value="Sensor_HK_Regulatory"/>
</dbReference>
<dbReference type="CDD" id="cd00130">
    <property type="entry name" value="PAS"/>
    <property type="match status" value="1"/>
</dbReference>
<keyword evidence="5" id="KW-0418">Kinase</keyword>
<dbReference type="PANTHER" id="PTHR43711:SF31">
    <property type="entry name" value="HISTIDINE KINASE"/>
    <property type="match status" value="1"/>
</dbReference>
<dbReference type="InterPro" id="IPR035965">
    <property type="entry name" value="PAS-like_dom_sf"/>
</dbReference>
<dbReference type="Pfam" id="PF02518">
    <property type="entry name" value="HATPase_c"/>
    <property type="match status" value="1"/>
</dbReference>
<dbReference type="EMBL" id="JAKJSC010000001">
    <property type="protein sequence ID" value="MDE5416488.1"/>
    <property type="molecule type" value="Genomic_DNA"/>
</dbReference>
<dbReference type="PRINTS" id="PR00344">
    <property type="entry name" value="BCTRLSENSOR"/>
</dbReference>
<dbReference type="Pfam" id="PF08448">
    <property type="entry name" value="PAS_4"/>
    <property type="match status" value="1"/>
</dbReference>
<keyword evidence="4" id="KW-0808">Transferase</keyword>
<evidence type="ECO:0000313" key="10">
    <source>
        <dbReference type="EMBL" id="MDE5416488.1"/>
    </source>
</evidence>
<dbReference type="SMART" id="SM00388">
    <property type="entry name" value="HisKA"/>
    <property type="match status" value="1"/>
</dbReference>
<keyword evidence="6" id="KW-0902">Two-component regulatory system</keyword>